<dbReference type="Pfam" id="PF00535">
    <property type="entry name" value="Glycos_transf_2"/>
    <property type="match status" value="1"/>
</dbReference>
<dbReference type="Proteomes" id="UP000236454">
    <property type="component" value="Unassembled WGS sequence"/>
</dbReference>
<feature type="domain" description="Glycosyltransferase 2-like" evidence="2">
    <location>
        <begin position="10"/>
        <end position="178"/>
    </location>
</feature>
<reference evidence="3 4" key="1">
    <citation type="submission" date="2016-10" db="EMBL/GenBank/DDBJ databases">
        <authorList>
            <person name="de Groot N.N."/>
        </authorList>
    </citation>
    <scope>NUCLEOTIDE SEQUENCE [LARGE SCALE GENOMIC DNA]</scope>
    <source>
        <strain evidence="3 4">CGMCC 1.7005</strain>
    </source>
</reference>
<keyword evidence="4" id="KW-1185">Reference proteome</keyword>
<organism evidence="3 4">
    <name type="scientific">Lishizhenia tianjinensis</name>
    <dbReference type="NCBI Taxonomy" id="477690"/>
    <lineage>
        <taxon>Bacteria</taxon>
        <taxon>Pseudomonadati</taxon>
        <taxon>Bacteroidota</taxon>
        <taxon>Flavobacteriia</taxon>
        <taxon>Flavobacteriales</taxon>
        <taxon>Crocinitomicaceae</taxon>
        <taxon>Lishizhenia</taxon>
    </lineage>
</organism>
<name>A0A1I6ZV04_9FLAO</name>
<evidence type="ECO:0000256" key="1">
    <source>
        <dbReference type="SAM" id="Phobius"/>
    </source>
</evidence>
<sequence>MEQRTNLALSIVIVHYKTKELTTKCIESVYQSEFQDFEIIVVDNASNDGAGVEIKELYPNVKWIYNESNEGFGRANNIGIQQAKGEYILLLNSDVQVNKDTLGSCLAEIETIEDCGALGCKLLNPDGSIQKSQYFHVDDFQGVLKNNILFSHLMYKEPSILKAVMGAFMLIPSKIIQEVGDFDPDFFMYAEEMELCKRIVSAGYSINYTSKAFAIHEHGASSSNQTWSTRQNLLSNALLFYKTRGIIGYAVFHILMVLNMLTNICFIWKMTKPMKESFFLVNSSYLRNAPKYFTLPFEFKRTRGEGNQLLKLDRK</sequence>
<evidence type="ECO:0000313" key="3">
    <source>
        <dbReference type="EMBL" id="SFT66511.1"/>
    </source>
</evidence>
<proteinExistence type="predicted"/>
<keyword evidence="1" id="KW-0472">Membrane</keyword>
<dbReference type="STRING" id="477690.SAMN05216474_1641"/>
<keyword evidence="3" id="KW-0808">Transferase</keyword>
<protein>
    <submittedName>
        <fullName evidence="3">Glycosyltransferase, GT2 family</fullName>
    </submittedName>
</protein>
<dbReference type="Gene3D" id="3.90.550.10">
    <property type="entry name" value="Spore Coat Polysaccharide Biosynthesis Protein SpsA, Chain A"/>
    <property type="match status" value="1"/>
</dbReference>
<dbReference type="PANTHER" id="PTHR43179:SF7">
    <property type="entry name" value="RHAMNOSYLTRANSFERASE WBBL"/>
    <property type="match status" value="1"/>
</dbReference>
<accession>A0A1I6ZV04</accession>
<keyword evidence="1" id="KW-0812">Transmembrane</keyword>
<dbReference type="OrthoDB" id="9771846at2"/>
<keyword evidence="1" id="KW-1133">Transmembrane helix</keyword>
<dbReference type="SUPFAM" id="SSF53448">
    <property type="entry name" value="Nucleotide-diphospho-sugar transferases"/>
    <property type="match status" value="1"/>
</dbReference>
<gene>
    <name evidence="3" type="ORF">SAMN05216474_1641</name>
</gene>
<evidence type="ECO:0000313" key="4">
    <source>
        <dbReference type="Proteomes" id="UP000236454"/>
    </source>
</evidence>
<dbReference type="AlphaFoldDB" id="A0A1I6ZV04"/>
<dbReference type="InterPro" id="IPR001173">
    <property type="entry name" value="Glyco_trans_2-like"/>
</dbReference>
<dbReference type="CDD" id="cd04186">
    <property type="entry name" value="GT_2_like_c"/>
    <property type="match status" value="1"/>
</dbReference>
<dbReference type="RefSeq" id="WP_090248120.1">
    <property type="nucleotide sequence ID" value="NZ_FPAS01000002.1"/>
</dbReference>
<dbReference type="GO" id="GO:0016740">
    <property type="term" value="F:transferase activity"/>
    <property type="evidence" value="ECO:0007669"/>
    <property type="project" value="UniProtKB-KW"/>
</dbReference>
<evidence type="ECO:0000259" key="2">
    <source>
        <dbReference type="Pfam" id="PF00535"/>
    </source>
</evidence>
<dbReference type="PANTHER" id="PTHR43179">
    <property type="entry name" value="RHAMNOSYLTRANSFERASE WBBL"/>
    <property type="match status" value="1"/>
</dbReference>
<dbReference type="EMBL" id="FPAS01000002">
    <property type="protein sequence ID" value="SFT66511.1"/>
    <property type="molecule type" value="Genomic_DNA"/>
</dbReference>
<feature type="transmembrane region" description="Helical" evidence="1">
    <location>
        <begin position="246"/>
        <end position="268"/>
    </location>
</feature>
<dbReference type="InterPro" id="IPR029044">
    <property type="entry name" value="Nucleotide-diphossugar_trans"/>
</dbReference>